<dbReference type="PANTHER" id="PTHR33067:SF31">
    <property type="entry name" value="RNA-DIRECTED DNA POLYMERASE"/>
    <property type="match status" value="1"/>
</dbReference>
<dbReference type="AlphaFoldDB" id="A0ABD1BY63"/>
<evidence type="ECO:0008006" key="3">
    <source>
        <dbReference type="Google" id="ProtNLM"/>
    </source>
</evidence>
<dbReference type="Gene3D" id="2.40.70.10">
    <property type="entry name" value="Acid Proteases"/>
    <property type="match status" value="1"/>
</dbReference>
<keyword evidence="2" id="KW-1185">Reference proteome</keyword>
<organism evidence="1 2">
    <name type="scientific">Cardamine amara subsp. amara</name>
    <dbReference type="NCBI Taxonomy" id="228776"/>
    <lineage>
        <taxon>Eukaryota</taxon>
        <taxon>Viridiplantae</taxon>
        <taxon>Streptophyta</taxon>
        <taxon>Embryophyta</taxon>
        <taxon>Tracheophyta</taxon>
        <taxon>Spermatophyta</taxon>
        <taxon>Magnoliopsida</taxon>
        <taxon>eudicotyledons</taxon>
        <taxon>Gunneridae</taxon>
        <taxon>Pentapetalae</taxon>
        <taxon>rosids</taxon>
        <taxon>malvids</taxon>
        <taxon>Brassicales</taxon>
        <taxon>Brassicaceae</taxon>
        <taxon>Cardamineae</taxon>
        <taxon>Cardamine</taxon>
    </lineage>
</organism>
<dbReference type="InterPro" id="IPR021109">
    <property type="entry name" value="Peptidase_aspartic_dom_sf"/>
</dbReference>
<dbReference type="PANTHER" id="PTHR33067">
    <property type="entry name" value="RNA-DIRECTED DNA POLYMERASE-RELATED"/>
    <property type="match status" value="1"/>
</dbReference>
<name>A0ABD1BY63_CARAN</name>
<dbReference type="Proteomes" id="UP001558713">
    <property type="component" value="Unassembled WGS sequence"/>
</dbReference>
<dbReference type="EMBL" id="JBANAX010000111">
    <property type="protein sequence ID" value="KAL1221956.1"/>
    <property type="molecule type" value="Genomic_DNA"/>
</dbReference>
<gene>
    <name evidence="1" type="ORF">V5N11_004258</name>
</gene>
<accession>A0ABD1BY63</accession>
<comment type="caution">
    <text evidence="1">The sequence shown here is derived from an EMBL/GenBank/DDBJ whole genome shotgun (WGS) entry which is preliminary data.</text>
</comment>
<proteinExistence type="predicted"/>
<reference evidence="1 2" key="1">
    <citation type="submission" date="2024-04" db="EMBL/GenBank/DDBJ databases">
        <title>Genome assembly C_amara_ONT_v2.</title>
        <authorList>
            <person name="Yant L."/>
            <person name="Moore C."/>
            <person name="Slenker M."/>
        </authorList>
    </citation>
    <scope>NUCLEOTIDE SEQUENCE [LARGE SCALE GENOMIC DNA]</scope>
    <source>
        <tissue evidence="1">Leaf</tissue>
    </source>
</reference>
<dbReference type="CDD" id="cd00303">
    <property type="entry name" value="retropepsin_like"/>
    <property type="match status" value="1"/>
</dbReference>
<protein>
    <recommendedName>
        <fullName evidence="3">Aspartic peptidase DDI1-type domain-containing protein</fullName>
    </recommendedName>
</protein>
<dbReference type="SUPFAM" id="SSF50630">
    <property type="entry name" value="Acid proteases"/>
    <property type="match status" value="1"/>
</dbReference>
<evidence type="ECO:0000313" key="1">
    <source>
        <dbReference type="EMBL" id="KAL1221956.1"/>
    </source>
</evidence>
<evidence type="ECO:0000313" key="2">
    <source>
        <dbReference type="Proteomes" id="UP001558713"/>
    </source>
</evidence>
<sequence>MHSEANCFRNVFCDLGASVSIMPLSLAGRLGYEDYKQSKISLGLAGRSIRSPHGLLENLPVRVGHVEVPTYFIVLEMDEEPKNPLILGRPFLGSAGAVIDVKKGKIELKIGKNLLRKFDIEKDPMKLTINGQLFAIETDH</sequence>